<organism evidence="3">
    <name type="scientific">bioreactor metagenome</name>
    <dbReference type="NCBI Taxonomy" id="1076179"/>
    <lineage>
        <taxon>unclassified sequences</taxon>
        <taxon>metagenomes</taxon>
        <taxon>ecological metagenomes</taxon>
    </lineage>
</organism>
<name>A0A644WSX0_9ZZZZ</name>
<reference evidence="3" key="1">
    <citation type="submission" date="2019-08" db="EMBL/GenBank/DDBJ databases">
        <authorList>
            <person name="Kucharzyk K."/>
            <person name="Murdoch R.W."/>
            <person name="Higgins S."/>
            <person name="Loffler F."/>
        </authorList>
    </citation>
    <scope>NUCLEOTIDE SEQUENCE</scope>
</reference>
<sequence length="712" mass="81881">MAGEDSVRSGRDGEKIANEILKLIGWGSASYNINIDCAFPSRHKSENKNQKGTHGLDILYSYDNPLYHDNRDVVIGSVKHYENGYPQYPSTKKSDLTEFLQDLAVNLDCVRQSDDIVNLIGNSNLKNHYKGLLFCLSSLDSELEYDFVEYIDNGIEFGKNNFEEIFVVDNKRATFLVSSIKNAANYMSGATTKFIYQNTGKNMEKSQLLLSGEKLPVQLINSEIIPIVKEDRDKISCLIFCNNPYSKENTSRLIWLSHKLCGLTNEIRIYLPNYDDNKQYEVNGVKQLFKDEAFTTKITFHRFSKYDIVSLKESQNSLNSGANIYPPKNAEIVHSNIISDDIDKILPFGDFLIPKLRTSILSEVNLKTFLFRKGIITLNKTKNDILPLFSCLLLSPEELDGLKKTYKEKEDKPKEIERKAKIRLDNISLWEAFNTFFPSLKELAASSIPKNCNLLDNPKLERVNADYNHLRISYKIEKENTNKDFLTGKTFHDAEIEIKYDNKTEDLIFIERHTSSETYKANKNYYDNFQKSLKKNNLLIQDFKSIKFLDFDNNKRIQFLLSFLEIQKSKAFTIKNITLESMKLKADEEAGDIPKDLESWIGKVSALNLYGKQLNDTIYLSDERYRKAVLCEKVKFNIVYTYLNRSGICCVEISFQGALKANGGYNDTELLISIIPNNNSFDNNFSSTKLALNKEVHQIKESNYKKFKQDLS</sequence>
<comment type="caution">
    <text evidence="3">The sequence shown here is derived from an EMBL/GenBank/DDBJ whole genome shotgun (WGS) entry which is preliminary data.</text>
</comment>
<evidence type="ECO:0000259" key="2">
    <source>
        <dbReference type="Pfam" id="PF26115"/>
    </source>
</evidence>
<dbReference type="InterPro" id="IPR058955">
    <property type="entry name" value="GAPS4b_N"/>
</dbReference>
<dbReference type="Pfam" id="PF26115">
    <property type="entry name" value="PDDEXK_GAPS4"/>
    <property type="match status" value="1"/>
</dbReference>
<evidence type="ECO:0000313" key="3">
    <source>
        <dbReference type="EMBL" id="MPM07015.1"/>
    </source>
</evidence>
<evidence type="ECO:0000259" key="1">
    <source>
        <dbReference type="Pfam" id="PF26110"/>
    </source>
</evidence>
<feature type="domain" description="GAPS4 PD-(D/E)XK nuclease" evidence="2">
    <location>
        <begin position="2"/>
        <end position="172"/>
    </location>
</feature>
<dbReference type="InterPro" id="IPR058873">
    <property type="entry name" value="PDDEXK_GAPS4"/>
</dbReference>
<proteinExistence type="predicted"/>
<gene>
    <name evidence="3" type="ORF">SDC9_53319</name>
</gene>
<protein>
    <submittedName>
        <fullName evidence="3">Uncharacterized protein</fullName>
    </submittedName>
</protein>
<accession>A0A644WSX0</accession>
<dbReference type="AlphaFoldDB" id="A0A644WSX0"/>
<dbReference type="Pfam" id="PF26110">
    <property type="entry name" value="GAPS4b_N"/>
    <property type="match status" value="1"/>
</dbReference>
<feature type="domain" description="GAPS4b N-terminal" evidence="1">
    <location>
        <begin position="356"/>
        <end position="412"/>
    </location>
</feature>
<dbReference type="EMBL" id="VSSQ01001290">
    <property type="protein sequence ID" value="MPM07015.1"/>
    <property type="molecule type" value="Genomic_DNA"/>
</dbReference>